<gene>
    <name evidence="1" type="ORF">UFOVP843_43</name>
    <name evidence="2" type="ORF">UFOVP936_15</name>
</gene>
<accession>A0A6J5P6F5</accession>
<name>A0A6J5P6F5_9CAUD</name>
<evidence type="ECO:0000313" key="2">
    <source>
        <dbReference type="EMBL" id="CAB4172431.1"/>
    </source>
</evidence>
<dbReference type="EMBL" id="LR796882">
    <property type="protein sequence ID" value="CAB4172431.1"/>
    <property type="molecule type" value="Genomic_DNA"/>
</dbReference>
<organism evidence="1">
    <name type="scientific">uncultured Caudovirales phage</name>
    <dbReference type="NCBI Taxonomy" id="2100421"/>
    <lineage>
        <taxon>Viruses</taxon>
        <taxon>Duplodnaviria</taxon>
        <taxon>Heunggongvirae</taxon>
        <taxon>Uroviricota</taxon>
        <taxon>Caudoviricetes</taxon>
        <taxon>Peduoviridae</taxon>
        <taxon>Maltschvirus</taxon>
        <taxon>Maltschvirus maltsch</taxon>
    </lineage>
</organism>
<proteinExistence type="predicted"/>
<protein>
    <submittedName>
        <fullName evidence="1">Uncharacterized protein</fullName>
    </submittedName>
</protein>
<dbReference type="EMBL" id="LR796786">
    <property type="protein sequence ID" value="CAB4166662.1"/>
    <property type="molecule type" value="Genomic_DNA"/>
</dbReference>
<reference evidence="1" key="1">
    <citation type="submission" date="2020-04" db="EMBL/GenBank/DDBJ databases">
        <authorList>
            <person name="Chiriac C."/>
            <person name="Salcher M."/>
            <person name="Ghai R."/>
            <person name="Kavagutti S V."/>
        </authorList>
    </citation>
    <scope>NUCLEOTIDE SEQUENCE</scope>
</reference>
<sequence length="99" mass="10787">MTPQEQCILDFLREQEAGAQPIVIAVGVLPQAGQIYSAVHLSGETPTQFVMAAGLGLLSEYRRTMAPDCNCPLCEAIDQALALIHSAGARRLEPREFYQ</sequence>
<evidence type="ECO:0000313" key="1">
    <source>
        <dbReference type="EMBL" id="CAB4166662.1"/>
    </source>
</evidence>